<evidence type="ECO:0000313" key="6">
    <source>
        <dbReference type="Proteomes" id="UP000038010"/>
    </source>
</evidence>
<evidence type="ECO:0000256" key="2">
    <source>
        <dbReference type="PROSITE-ProRule" id="PRU00235"/>
    </source>
</evidence>
<comment type="caution">
    <text evidence="5">The sequence shown here is derived from an EMBL/GenBank/DDBJ whole genome shotgun (WGS) entry which is preliminary data.</text>
</comment>
<dbReference type="Gene3D" id="1.25.40.20">
    <property type="entry name" value="Ankyrin repeat-containing domain"/>
    <property type="match status" value="1"/>
</dbReference>
<reference evidence="5 6" key="1">
    <citation type="submission" date="2015-06" db="EMBL/GenBank/DDBJ databases">
        <title>Draft genome of the ant-associated black yeast Phialophora attae CBS 131958.</title>
        <authorList>
            <person name="Moreno L.F."/>
            <person name="Stielow B.J."/>
            <person name="de Hoog S."/>
            <person name="Vicente V.A."/>
            <person name="Weiss V.A."/>
            <person name="de Vries M."/>
            <person name="Cruz L.M."/>
            <person name="Souza E.M."/>
        </authorList>
    </citation>
    <scope>NUCLEOTIDE SEQUENCE [LARGE SCALE GENOMIC DNA]</scope>
    <source>
        <strain evidence="5 6">CBS 131958</strain>
    </source>
</reference>
<dbReference type="EMBL" id="LFJN01000015">
    <property type="protein sequence ID" value="KPI39366.1"/>
    <property type="molecule type" value="Genomic_DNA"/>
</dbReference>
<evidence type="ECO:0000256" key="3">
    <source>
        <dbReference type="SAM" id="MobiDB-lite"/>
    </source>
</evidence>
<accession>A0A0N1H820</accession>
<gene>
    <name evidence="5" type="ORF">AB675_5130</name>
</gene>
<dbReference type="PANTHER" id="PTHR22872">
    <property type="entry name" value="BTK-BINDING PROTEIN-RELATED"/>
    <property type="match status" value="1"/>
</dbReference>
<dbReference type="STRING" id="1664694.A0A0N1H820"/>
<dbReference type="PROSITE" id="PS50097">
    <property type="entry name" value="BTB"/>
    <property type="match status" value="1"/>
</dbReference>
<feature type="compositionally biased region" description="Acidic residues" evidence="3">
    <location>
        <begin position="1190"/>
        <end position="1202"/>
    </location>
</feature>
<dbReference type="InterPro" id="IPR011333">
    <property type="entry name" value="SKP1/BTB/POZ_sf"/>
</dbReference>
<dbReference type="Proteomes" id="UP000038010">
    <property type="component" value="Unassembled WGS sequence"/>
</dbReference>
<feature type="compositionally biased region" description="Basic and acidic residues" evidence="3">
    <location>
        <begin position="1214"/>
        <end position="1224"/>
    </location>
</feature>
<dbReference type="InterPro" id="IPR000408">
    <property type="entry name" value="Reg_chr_condens"/>
</dbReference>
<feature type="compositionally biased region" description="Polar residues" evidence="3">
    <location>
        <begin position="1528"/>
        <end position="1537"/>
    </location>
</feature>
<feature type="compositionally biased region" description="Pro residues" evidence="3">
    <location>
        <begin position="1394"/>
        <end position="1405"/>
    </location>
</feature>
<dbReference type="Gene3D" id="2.130.10.30">
    <property type="entry name" value="Regulator of chromosome condensation 1/beta-lactamase-inhibitor protein II"/>
    <property type="match status" value="1"/>
</dbReference>
<dbReference type="SUPFAM" id="SSF50985">
    <property type="entry name" value="RCC1/BLIP-II"/>
    <property type="match status" value="1"/>
</dbReference>
<feature type="region of interest" description="Disordered" evidence="3">
    <location>
        <begin position="1475"/>
        <end position="1574"/>
    </location>
</feature>
<dbReference type="GeneID" id="28737198"/>
<evidence type="ECO:0000259" key="4">
    <source>
        <dbReference type="PROSITE" id="PS50097"/>
    </source>
</evidence>
<dbReference type="SMART" id="SM00225">
    <property type="entry name" value="BTB"/>
    <property type="match status" value="2"/>
</dbReference>
<dbReference type="PRINTS" id="PR00633">
    <property type="entry name" value="RCCNDNSATION"/>
</dbReference>
<feature type="compositionally biased region" description="Gly residues" evidence="3">
    <location>
        <begin position="1504"/>
        <end position="1516"/>
    </location>
</feature>
<evidence type="ECO:0000256" key="1">
    <source>
        <dbReference type="ARBA" id="ARBA00022737"/>
    </source>
</evidence>
<evidence type="ECO:0000313" key="5">
    <source>
        <dbReference type="EMBL" id="KPI39366.1"/>
    </source>
</evidence>
<feature type="region of interest" description="Disordered" evidence="3">
    <location>
        <begin position="1161"/>
        <end position="1435"/>
    </location>
</feature>
<dbReference type="SUPFAM" id="SSF54695">
    <property type="entry name" value="POZ domain"/>
    <property type="match status" value="1"/>
</dbReference>
<dbReference type="RefSeq" id="XP_017999329.1">
    <property type="nucleotide sequence ID" value="XM_018145318.1"/>
</dbReference>
<proteinExistence type="predicted"/>
<dbReference type="InterPro" id="IPR009091">
    <property type="entry name" value="RCC1/BLIP-II"/>
</dbReference>
<feature type="compositionally biased region" description="Low complexity" evidence="3">
    <location>
        <begin position="1406"/>
        <end position="1419"/>
    </location>
</feature>
<feature type="compositionally biased region" description="Polar residues" evidence="3">
    <location>
        <begin position="1423"/>
        <end position="1434"/>
    </location>
</feature>
<dbReference type="VEuPathDB" id="FungiDB:AB675_5130"/>
<feature type="compositionally biased region" description="Polar residues" evidence="3">
    <location>
        <begin position="1290"/>
        <end position="1304"/>
    </location>
</feature>
<keyword evidence="6" id="KW-1185">Reference proteome</keyword>
<dbReference type="Pfam" id="PF13540">
    <property type="entry name" value="RCC1_2"/>
    <property type="match status" value="1"/>
</dbReference>
<feature type="repeat" description="RCC1" evidence="2">
    <location>
        <begin position="389"/>
        <end position="448"/>
    </location>
</feature>
<dbReference type="InterPro" id="IPR000210">
    <property type="entry name" value="BTB/POZ_dom"/>
</dbReference>
<feature type="compositionally biased region" description="Polar residues" evidence="3">
    <location>
        <begin position="1171"/>
        <end position="1181"/>
    </location>
</feature>
<feature type="compositionally biased region" description="Polar residues" evidence="3">
    <location>
        <begin position="59"/>
        <end position="72"/>
    </location>
</feature>
<dbReference type="Pfam" id="PF00651">
    <property type="entry name" value="BTB"/>
    <property type="match status" value="1"/>
</dbReference>
<dbReference type="InterPro" id="IPR002110">
    <property type="entry name" value="Ankyrin_rpt"/>
</dbReference>
<protein>
    <submittedName>
        <fullName evidence="5">BTB/POZ domain-containing protein 1</fullName>
    </submittedName>
</protein>
<dbReference type="PANTHER" id="PTHR22872:SF2">
    <property type="entry name" value="INHIBITOR OF BRUTON TYROSINE KINASE"/>
    <property type="match status" value="1"/>
</dbReference>
<dbReference type="Pfam" id="PF12796">
    <property type="entry name" value="Ank_2"/>
    <property type="match status" value="1"/>
</dbReference>
<keyword evidence="1" id="KW-0677">Repeat</keyword>
<dbReference type="SMART" id="SM00248">
    <property type="entry name" value="ANK"/>
    <property type="match status" value="2"/>
</dbReference>
<name>A0A0N1H820_9EURO</name>
<dbReference type="Gene3D" id="3.30.710.10">
    <property type="entry name" value="Potassium Channel Kv1.1, Chain A"/>
    <property type="match status" value="2"/>
</dbReference>
<dbReference type="InterPro" id="IPR036770">
    <property type="entry name" value="Ankyrin_rpt-contain_sf"/>
</dbReference>
<feature type="region of interest" description="Disordered" evidence="3">
    <location>
        <begin position="32"/>
        <end position="78"/>
    </location>
</feature>
<dbReference type="PROSITE" id="PS50012">
    <property type="entry name" value="RCC1_3"/>
    <property type="match status" value="1"/>
</dbReference>
<dbReference type="InterPro" id="IPR051625">
    <property type="entry name" value="Signaling_Regulatory_Domain"/>
</dbReference>
<dbReference type="SUPFAM" id="SSF48403">
    <property type="entry name" value="Ankyrin repeat"/>
    <property type="match status" value="1"/>
</dbReference>
<organism evidence="5 6">
    <name type="scientific">Cyphellophora attinorum</name>
    <dbReference type="NCBI Taxonomy" id="1664694"/>
    <lineage>
        <taxon>Eukaryota</taxon>
        <taxon>Fungi</taxon>
        <taxon>Dikarya</taxon>
        <taxon>Ascomycota</taxon>
        <taxon>Pezizomycotina</taxon>
        <taxon>Eurotiomycetes</taxon>
        <taxon>Chaetothyriomycetidae</taxon>
        <taxon>Chaetothyriales</taxon>
        <taxon>Cyphellophoraceae</taxon>
        <taxon>Cyphellophora</taxon>
    </lineage>
</organism>
<feature type="compositionally biased region" description="Low complexity" evidence="3">
    <location>
        <begin position="1363"/>
        <end position="1372"/>
    </location>
</feature>
<feature type="compositionally biased region" description="Basic residues" evidence="3">
    <location>
        <begin position="1313"/>
        <end position="1325"/>
    </location>
</feature>
<dbReference type="CDD" id="cd18186">
    <property type="entry name" value="BTB_POZ_ZBTB_KLHL-like"/>
    <property type="match status" value="2"/>
</dbReference>
<sequence length="1574" mass="172325">MSHRLWEALLQDDAERFRLYLAEATYNANARQSSAPSLKIGSPGSLGTSPHSALKSRKSSGNVQNTPRTNKNGGAALTRLDVNSRDSFGRTLLHHAATQAGETASEFIAALLDIPFIDLYAQDLESGWTPLHRALYFGNVGTAQALMRRDLQDATDYTTTAAHAQAGGLVKIKDNEGNSPFEVFQLTIAPRILQSSSHTIGDGDSDGSNSVDLNEDNNSTQIMRQVEKHSIHLDGHEIFAFGSNKNLNLGVGDEDDRHFPERISLRRPDQLLFRLFQDHSAECATKAFPDETARSLPIPSSVEEIPCIVANKPISIRNVVMSKLHTAILTDDPISNLHVCGFGPGGRLGTGDERTSFGFRCIQGGGLAKKRIANVALGQDHTIAICSQGEVFTWGSNKYGQLGYALPEVSGNDVPMQLLPRQLYGFVKKELVIGATASAIHSAIYTAGALYTFGKNEGQLGLMDADARSLEMVTTPRRVAPSVLTTPIASVSAIDRATAVLLANHEVIVFTHFGYTRIAFRLEGYMRSLSPDFPGFQQNHIMRLNAGANTIAALSAFGEVFTVEVPKVPETVSASVSTTNPSKARNALPPSVRVWSLRKEHMSATDVAVGQDGSVILCTRSGSVWRKEKRAKIKSVNHEGAARSKTKDYKFVRVPNLTRAIAVRSNAFGAYTAIRKDSDVTHTQIAVESPTLWSSMFPLLAFHQYGEVKDDDETIDNPPLRFWVPMGRGPNTAQLKVAVITRPDAESEIKHICQMQATPGSSLCDLWIGSTVTDVRIPVHSFVLQGRSSVMRTALTQFRQSYYYAIADVLSLEYGRDGQAQLIFNGADFLTLVNLVLYLYTDDIVDVWHHTSKALHLAPRYRAVRVELMKIASNLELRQLERAARLMIDPIRSLAHDMEHAVVDHDFFLDADVMIDLADGAEIPAHSVLLTARCPFFEGLFQGRTGGMWMAARRDEAQDKAELMRVDLKHLNSNVFKLVLRHLYADTGLELFDDLVTSDFDAFADILLQVLSAADELMIDRLAQICQSILGRYVNIRNVCYLLNTVAECQVTEFKNAALEYICLNLEAMLEQRLLEDLDPDLLAELDEVVQQNQLAYLPFARSSRTYDELVDRYPELAEQMDLGKRRRIDSMRLRTRLADAQVKEDASHKFRVGSVDKYGSSPSLVRRSSGPGSAETTPESSPAIAAQEGGEDFPFEMDEGEALGSPSLPANEPRSRRPMDAHQDLIVPQPLSSPSLDSAHHRDRAMNRAGTSAADNTAPEPERGFGTTKAPWQTPSPTSHRVDLRDIMSQASASKVSNLSQSLAKADSQAKARQKMSQKDRKKQSQQAKHEQIEVPKPLPPAEMSAGKPQSVWQTVRKPSGSVAVVQSSQARATTPHRPTMTMRQTVAGSPAPASPPLQSPVPSSPAAVSASKPAQPVIQSIRHTPSRASTLSALDARASMADILSQQQGEKIAVKEAVAKRSLQDIQQEQEFQAWWDSESRRIQEEESAASRNAGRSKGSRGRGQAGRRGGGNRGARRGSQGPNEGLTQADTQDATVPAQRVAHSQVQPSARGDARPYAHARRGRVSSPGHG</sequence>
<feature type="domain" description="BTB" evidence="4">
    <location>
        <begin position="911"/>
        <end position="986"/>
    </location>
</feature>
<feature type="compositionally biased region" description="Polar residues" evidence="3">
    <location>
        <begin position="1271"/>
        <end position="1280"/>
    </location>
</feature>
<dbReference type="OrthoDB" id="1893551at2759"/>